<name>A0A0F9CE55_9ZZZZ</name>
<protein>
    <submittedName>
        <fullName evidence="2">Uncharacterized protein</fullName>
    </submittedName>
</protein>
<reference evidence="2" key="1">
    <citation type="journal article" date="2015" name="Nature">
        <title>Complex archaea that bridge the gap between prokaryotes and eukaryotes.</title>
        <authorList>
            <person name="Spang A."/>
            <person name="Saw J.H."/>
            <person name="Jorgensen S.L."/>
            <person name="Zaremba-Niedzwiedzka K."/>
            <person name="Martijn J."/>
            <person name="Lind A.E."/>
            <person name="van Eijk R."/>
            <person name="Schleper C."/>
            <person name="Guy L."/>
            <person name="Ettema T.J."/>
        </authorList>
    </citation>
    <scope>NUCLEOTIDE SEQUENCE</scope>
</reference>
<gene>
    <name evidence="2" type="ORF">LCGC14_2333110</name>
</gene>
<feature type="transmembrane region" description="Helical" evidence="1">
    <location>
        <begin position="38"/>
        <end position="57"/>
    </location>
</feature>
<dbReference type="AlphaFoldDB" id="A0A0F9CE55"/>
<feature type="transmembrane region" description="Helical" evidence="1">
    <location>
        <begin position="12"/>
        <end position="32"/>
    </location>
</feature>
<dbReference type="EMBL" id="LAZR01033580">
    <property type="protein sequence ID" value="KKL47683.1"/>
    <property type="molecule type" value="Genomic_DNA"/>
</dbReference>
<sequence length="58" mass="6423">MLLRYLRPQSGTALVLWRVEAYTALPLALLLIATLGRWPGALVMGSIMAVYAAIFLYL</sequence>
<keyword evidence="1" id="KW-0472">Membrane</keyword>
<keyword evidence="1" id="KW-1133">Transmembrane helix</keyword>
<evidence type="ECO:0000313" key="2">
    <source>
        <dbReference type="EMBL" id="KKL47683.1"/>
    </source>
</evidence>
<comment type="caution">
    <text evidence="2">The sequence shown here is derived from an EMBL/GenBank/DDBJ whole genome shotgun (WGS) entry which is preliminary data.</text>
</comment>
<keyword evidence="1" id="KW-0812">Transmembrane</keyword>
<accession>A0A0F9CE55</accession>
<evidence type="ECO:0000256" key="1">
    <source>
        <dbReference type="SAM" id="Phobius"/>
    </source>
</evidence>
<feature type="non-terminal residue" evidence="2">
    <location>
        <position position="58"/>
    </location>
</feature>
<proteinExistence type="predicted"/>
<organism evidence="2">
    <name type="scientific">marine sediment metagenome</name>
    <dbReference type="NCBI Taxonomy" id="412755"/>
    <lineage>
        <taxon>unclassified sequences</taxon>
        <taxon>metagenomes</taxon>
        <taxon>ecological metagenomes</taxon>
    </lineage>
</organism>